<comment type="caution">
    <text evidence="1">The sequence shown here is derived from an EMBL/GenBank/DDBJ whole genome shotgun (WGS) entry which is preliminary data.</text>
</comment>
<name>A0ABN9F6D8_9NEOB</name>
<accession>A0ABN9F6D8</accession>
<gene>
    <name evidence="1" type="ORF">SPARVUS_LOCUS11247912</name>
</gene>
<reference evidence="1" key="1">
    <citation type="submission" date="2023-05" db="EMBL/GenBank/DDBJ databases">
        <authorList>
            <person name="Stuckert A."/>
        </authorList>
    </citation>
    <scope>NUCLEOTIDE SEQUENCE</scope>
</reference>
<dbReference type="Proteomes" id="UP001162483">
    <property type="component" value="Unassembled WGS sequence"/>
</dbReference>
<organism evidence="1 2">
    <name type="scientific">Staurois parvus</name>
    <dbReference type="NCBI Taxonomy" id="386267"/>
    <lineage>
        <taxon>Eukaryota</taxon>
        <taxon>Metazoa</taxon>
        <taxon>Chordata</taxon>
        <taxon>Craniata</taxon>
        <taxon>Vertebrata</taxon>
        <taxon>Euteleostomi</taxon>
        <taxon>Amphibia</taxon>
        <taxon>Batrachia</taxon>
        <taxon>Anura</taxon>
        <taxon>Neobatrachia</taxon>
        <taxon>Ranoidea</taxon>
        <taxon>Ranidae</taxon>
        <taxon>Staurois</taxon>
    </lineage>
</organism>
<dbReference type="EMBL" id="CATNWA010016315">
    <property type="protein sequence ID" value="CAI9591675.1"/>
    <property type="molecule type" value="Genomic_DNA"/>
</dbReference>
<proteinExistence type="predicted"/>
<keyword evidence="2" id="KW-1185">Reference proteome</keyword>
<protein>
    <submittedName>
        <fullName evidence="1">Uncharacterized protein</fullName>
    </submittedName>
</protein>
<sequence length="82" mass="8892">MTRDCGHSTGDDQRLWTVQEMTADLWGGGGSGYLNLTGTRFYFFDLTCSSIQPCAVFPASVVSVLGMTAGCPMRMSEKRCAL</sequence>
<evidence type="ECO:0000313" key="2">
    <source>
        <dbReference type="Proteomes" id="UP001162483"/>
    </source>
</evidence>
<evidence type="ECO:0000313" key="1">
    <source>
        <dbReference type="EMBL" id="CAI9591675.1"/>
    </source>
</evidence>